<keyword evidence="2" id="KW-1133">Transmembrane helix</keyword>
<keyword evidence="5" id="KW-1185">Reference proteome</keyword>
<dbReference type="InterPro" id="IPR029000">
    <property type="entry name" value="Cyclophilin-like_dom_sf"/>
</dbReference>
<feature type="compositionally biased region" description="Polar residues" evidence="1">
    <location>
        <begin position="7"/>
        <end position="19"/>
    </location>
</feature>
<protein>
    <recommendedName>
        <fullName evidence="3">Cyclophilin-like domain-containing protein</fullName>
    </recommendedName>
</protein>
<accession>A0A1Y2ATD5</accession>
<dbReference type="Pfam" id="PF18050">
    <property type="entry name" value="Cyclophil_like2"/>
    <property type="match status" value="1"/>
</dbReference>
<evidence type="ECO:0000313" key="4">
    <source>
        <dbReference type="EMBL" id="ORY25205.1"/>
    </source>
</evidence>
<dbReference type="EMBL" id="MCOG01000214">
    <property type="protein sequence ID" value="ORY25205.1"/>
    <property type="molecule type" value="Genomic_DNA"/>
</dbReference>
<evidence type="ECO:0000256" key="2">
    <source>
        <dbReference type="SAM" id="Phobius"/>
    </source>
</evidence>
<dbReference type="Gene3D" id="2.40.100.20">
    <property type="match status" value="1"/>
</dbReference>
<reference evidence="4 5" key="1">
    <citation type="submission" date="2016-08" db="EMBL/GenBank/DDBJ databases">
        <title>A Parts List for Fungal Cellulosomes Revealed by Comparative Genomics.</title>
        <authorList>
            <consortium name="DOE Joint Genome Institute"/>
            <person name="Haitjema C.H."/>
            <person name="Gilmore S.P."/>
            <person name="Henske J.K."/>
            <person name="Solomon K.V."/>
            <person name="De Groot R."/>
            <person name="Kuo A."/>
            <person name="Mondo S.J."/>
            <person name="Salamov A.A."/>
            <person name="Labutti K."/>
            <person name="Zhao Z."/>
            <person name="Chiniquy J."/>
            <person name="Barry K."/>
            <person name="Brewer H.M."/>
            <person name="Purvine S.O."/>
            <person name="Wright A.T."/>
            <person name="Boxma B."/>
            <person name="Van Alen T."/>
            <person name="Hackstein J.H."/>
            <person name="Baker S.E."/>
            <person name="Grigoriev I.V."/>
            <person name="O'Malley M.A."/>
        </authorList>
    </citation>
    <scope>NUCLEOTIDE SEQUENCE [LARGE SCALE GENOMIC DNA]</scope>
    <source>
        <strain evidence="4 5">G1</strain>
    </source>
</reference>
<dbReference type="Proteomes" id="UP000193920">
    <property type="component" value="Unassembled WGS sequence"/>
</dbReference>
<proteinExistence type="predicted"/>
<feature type="transmembrane region" description="Helical" evidence="2">
    <location>
        <begin position="33"/>
        <end position="54"/>
    </location>
</feature>
<gene>
    <name evidence="4" type="ORF">LY90DRAFT_674924</name>
</gene>
<dbReference type="InterPro" id="IPR041183">
    <property type="entry name" value="Cyclophilin-like"/>
</dbReference>
<feature type="domain" description="Cyclophilin-like" evidence="3">
    <location>
        <begin position="107"/>
        <end position="209"/>
    </location>
</feature>
<keyword evidence="2" id="KW-0812">Transmembrane</keyword>
<evidence type="ECO:0000256" key="1">
    <source>
        <dbReference type="SAM" id="MobiDB-lite"/>
    </source>
</evidence>
<name>A0A1Y2ATD5_9FUNG</name>
<comment type="caution">
    <text evidence="4">The sequence shown here is derived from an EMBL/GenBank/DDBJ whole genome shotgun (WGS) entry which is preliminary data.</text>
</comment>
<dbReference type="SUPFAM" id="SSF50891">
    <property type="entry name" value="Cyclophilin-like"/>
    <property type="match status" value="1"/>
</dbReference>
<keyword evidence="2" id="KW-0472">Membrane</keyword>
<evidence type="ECO:0000313" key="5">
    <source>
        <dbReference type="Proteomes" id="UP000193920"/>
    </source>
</evidence>
<evidence type="ECO:0000259" key="3">
    <source>
        <dbReference type="Pfam" id="PF18050"/>
    </source>
</evidence>
<dbReference type="OrthoDB" id="2140368at2759"/>
<dbReference type="AlphaFoldDB" id="A0A1Y2ATD5"/>
<feature type="region of interest" description="Disordered" evidence="1">
    <location>
        <begin position="1"/>
        <end position="25"/>
    </location>
</feature>
<sequence>MAENNETKSQSPKSDINKNNIEKKVQTNKKNSTSYLLSGSIIILLLSLALSSAFPQIKDIINSITTTTTPVKSTNSENIINSVKPDESKDEFHPKLIISNDNSDKKYEFKCTFEINETTKELVKRFPLNMRMVDLNGTEKYHTLEEPLPVKIEPVDKVRYGDILLFQSRYLAVFYDTFDPVKQYSIIGKIDNPELLREAVGTGSITASFVQDN</sequence>
<organism evidence="4 5">
    <name type="scientific">Neocallimastix californiae</name>
    <dbReference type="NCBI Taxonomy" id="1754190"/>
    <lineage>
        <taxon>Eukaryota</taxon>
        <taxon>Fungi</taxon>
        <taxon>Fungi incertae sedis</taxon>
        <taxon>Chytridiomycota</taxon>
        <taxon>Chytridiomycota incertae sedis</taxon>
        <taxon>Neocallimastigomycetes</taxon>
        <taxon>Neocallimastigales</taxon>
        <taxon>Neocallimastigaceae</taxon>
        <taxon>Neocallimastix</taxon>
    </lineage>
</organism>